<proteinExistence type="predicted"/>
<keyword evidence="2" id="KW-1185">Reference proteome</keyword>
<evidence type="ECO:0000313" key="2">
    <source>
        <dbReference type="Proteomes" id="UP000291189"/>
    </source>
</evidence>
<dbReference type="EMBL" id="SDPU01000012">
    <property type="protein sequence ID" value="RYU14210.1"/>
    <property type="molecule type" value="Genomic_DNA"/>
</dbReference>
<dbReference type="AlphaFoldDB" id="A0A4Q5J6C6"/>
<accession>A0A4Q5J6C6</accession>
<name>A0A4Q5J6C6_9ACTN</name>
<evidence type="ECO:0000313" key="1">
    <source>
        <dbReference type="EMBL" id="RYU14210.1"/>
    </source>
</evidence>
<protein>
    <recommendedName>
        <fullName evidence="3">WXG100 family type VII secretion target</fullName>
    </recommendedName>
</protein>
<comment type="caution">
    <text evidence="1">The sequence shown here is derived from an EMBL/GenBank/DDBJ whole genome shotgun (WGS) entry which is preliminary data.</text>
</comment>
<sequence>MTDQPIHVDPAVLAGVKDEFRALGRELRDAPDGVRRDAARVREGAGELGDLLADGVAAFELSWQAAFDATSETSGHIAANVGGFTLDLEALDLGNS</sequence>
<evidence type="ECO:0008006" key="3">
    <source>
        <dbReference type="Google" id="ProtNLM"/>
    </source>
</evidence>
<reference evidence="1 2" key="1">
    <citation type="submission" date="2019-01" db="EMBL/GenBank/DDBJ databases">
        <title>Nocardioides guangzhouensis sp. nov., an actinobacterium isolated from soil.</title>
        <authorList>
            <person name="Fu Y."/>
            <person name="Cai Y."/>
            <person name="Lin Z."/>
            <person name="Chen P."/>
        </authorList>
    </citation>
    <scope>NUCLEOTIDE SEQUENCE [LARGE SCALE GENOMIC DNA]</scope>
    <source>
        <strain evidence="1 2">NBRC 105384</strain>
    </source>
</reference>
<dbReference type="RefSeq" id="WP_129985817.1">
    <property type="nucleotide sequence ID" value="NZ_SDPU01000012.1"/>
</dbReference>
<dbReference type="Proteomes" id="UP000291189">
    <property type="component" value="Unassembled WGS sequence"/>
</dbReference>
<organism evidence="1 2">
    <name type="scientific">Nocardioides iriomotensis</name>
    <dbReference type="NCBI Taxonomy" id="715784"/>
    <lineage>
        <taxon>Bacteria</taxon>
        <taxon>Bacillati</taxon>
        <taxon>Actinomycetota</taxon>
        <taxon>Actinomycetes</taxon>
        <taxon>Propionibacteriales</taxon>
        <taxon>Nocardioidaceae</taxon>
        <taxon>Nocardioides</taxon>
    </lineage>
</organism>
<gene>
    <name evidence="1" type="ORF">ETU37_04720</name>
</gene>